<protein>
    <submittedName>
        <fullName evidence="1">Uncharacterized protein</fullName>
    </submittedName>
</protein>
<evidence type="ECO:0000313" key="2">
    <source>
        <dbReference type="Proteomes" id="UP000026915"/>
    </source>
</evidence>
<dbReference type="AlphaFoldDB" id="A0A061G8H1"/>
<dbReference type="InParanoid" id="A0A061G8H1"/>
<reference evidence="1 2" key="1">
    <citation type="journal article" date="2013" name="Genome Biol.">
        <title>The genome sequence of the most widely cultivated cacao type and its use to identify candidate genes regulating pod color.</title>
        <authorList>
            <person name="Motamayor J.C."/>
            <person name="Mockaitis K."/>
            <person name="Schmutz J."/>
            <person name="Haiminen N."/>
            <person name="Iii D.L."/>
            <person name="Cornejo O."/>
            <person name="Findley S.D."/>
            <person name="Zheng P."/>
            <person name="Utro F."/>
            <person name="Royaert S."/>
            <person name="Saski C."/>
            <person name="Jenkins J."/>
            <person name="Podicheti R."/>
            <person name="Zhao M."/>
            <person name="Scheffler B.E."/>
            <person name="Stack J.C."/>
            <person name="Feltus F.A."/>
            <person name="Mustiga G.M."/>
            <person name="Amores F."/>
            <person name="Phillips W."/>
            <person name="Marelli J.P."/>
            <person name="May G.D."/>
            <person name="Shapiro H."/>
            <person name="Ma J."/>
            <person name="Bustamante C.D."/>
            <person name="Schnell R.J."/>
            <person name="Main D."/>
            <person name="Gilbert D."/>
            <person name="Parida L."/>
            <person name="Kuhn D.N."/>
        </authorList>
    </citation>
    <scope>NUCLEOTIDE SEQUENCE [LARGE SCALE GENOMIC DNA]</scope>
    <source>
        <strain evidence="2">cv. Matina 1-6</strain>
    </source>
</reference>
<sequence length="103" mass="11698">MGTTNLSGTTLGRSCLHATYIARASHTVYWETFVKKHIRDWDACQKGRCLYSSEFAQGAKGPRDIYGLWPMARASQPHQGSRMITTIFICREKKSKEMWSGPL</sequence>
<organism evidence="1 2">
    <name type="scientific">Theobroma cacao</name>
    <name type="common">Cacao</name>
    <name type="synonym">Cocoa</name>
    <dbReference type="NCBI Taxonomy" id="3641"/>
    <lineage>
        <taxon>Eukaryota</taxon>
        <taxon>Viridiplantae</taxon>
        <taxon>Streptophyta</taxon>
        <taxon>Embryophyta</taxon>
        <taxon>Tracheophyta</taxon>
        <taxon>Spermatophyta</taxon>
        <taxon>Magnoliopsida</taxon>
        <taxon>eudicotyledons</taxon>
        <taxon>Gunneridae</taxon>
        <taxon>Pentapetalae</taxon>
        <taxon>rosids</taxon>
        <taxon>malvids</taxon>
        <taxon>Malvales</taxon>
        <taxon>Malvaceae</taxon>
        <taxon>Byttnerioideae</taxon>
        <taxon>Theobroma</taxon>
    </lineage>
</organism>
<dbReference type="Gramene" id="EOY25876">
    <property type="protein sequence ID" value="EOY25876"/>
    <property type="gene ID" value="TCM_027244"/>
</dbReference>
<keyword evidence="2" id="KW-1185">Reference proteome</keyword>
<proteinExistence type="predicted"/>
<evidence type="ECO:0000313" key="1">
    <source>
        <dbReference type="EMBL" id="EOY25876.1"/>
    </source>
</evidence>
<accession>A0A061G8H1</accession>
<gene>
    <name evidence="1" type="ORF">TCM_027244</name>
</gene>
<dbReference type="HOGENOM" id="CLU_2268714_0_0_1"/>
<name>A0A061G8H1_THECC</name>
<dbReference type="Proteomes" id="UP000026915">
    <property type="component" value="Chromosome 6"/>
</dbReference>
<dbReference type="EMBL" id="CM001884">
    <property type="protein sequence ID" value="EOY25876.1"/>
    <property type="molecule type" value="Genomic_DNA"/>
</dbReference>